<keyword evidence="2" id="KW-0479">Metal-binding</keyword>
<keyword evidence="5 10" id="KW-0560">Oxidoreductase</keyword>
<dbReference type="InterPro" id="IPR046872">
    <property type="entry name" value="DRHyd-ASK"/>
</dbReference>
<accession>A0A1J1I8P8</accession>
<evidence type="ECO:0000256" key="5">
    <source>
        <dbReference type="ARBA" id="ARBA00023002"/>
    </source>
</evidence>
<keyword evidence="6" id="KW-0520">NAD</keyword>
<feature type="domain" description="Protein kinase" evidence="13">
    <location>
        <begin position="635"/>
        <end position="893"/>
    </location>
</feature>
<feature type="transmembrane region" description="Helical" evidence="12">
    <location>
        <begin position="1908"/>
        <end position="1929"/>
    </location>
</feature>
<feature type="compositionally biased region" description="Acidic residues" evidence="11">
    <location>
        <begin position="1181"/>
        <end position="1191"/>
    </location>
</feature>
<dbReference type="InterPro" id="IPR012394">
    <property type="entry name" value="Aldehyde_DH_NAD(P)"/>
</dbReference>
<dbReference type="GO" id="GO:0046872">
    <property type="term" value="F:metal ion binding"/>
    <property type="evidence" value="ECO:0007669"/>
    <property type="project" value="UniProtKB-KW"/>
</dbReference>
<dbReference type="Pfam" id="PF00171">
    <property type="entry name" value="Aldedh"/>
    <property type="match status" value="1"/>
</dbReference>
<dbReference type="PANTHER" id="PTHR43570:SF16">
    <property type="entry name" value="ALDEHYDE DEHYDROGENASE TYPE III, ISOFORM Q"/>
    <property type="match status" value="1"/>
</dbReference>
<dbReference type="InterPro" id="IPR000719">
    <property type="entry name" value="Prot_kinase_dom"/>
</dbReference>
<evidence type="ECO:0000256" key="1">
    <source>
        <dbReference type="ARBA" id="ARBA00009986"/>
    </source>
</evidence>
<evidence type="ECO:0000259" key="13">
    <source>
        <dbReference type="PROSITE" id="PS50011"/>
    </source>
</evidence>
<dbReference type="Pfam" id="PF20309">
    <property type="entry name" value="DRHyd-ASK"/>
    <property type="match status" value="1"/>
</dbReference>
<evidence type="ECO:0000256" key="2">
    <source>
        <dbReference type="ARBA" id="ARBA00022723"/>
    </source>
</evidence>
<dbReference type="PROSITE" id="PS00687">
    <property type="entry name" value="ALDEHYDE_DEHYDR_GLU"/>
    <property type="match status" value="1"/>
</dbReference>
<dbReference type="Gene3D" id="3.40.605.10">
    <property type="entry name" value="Aldehyde Dehydrogenase, Chain A, domain 1"/>
    <property type="match status" value="1"/>
</dbReference>
<dbReference type="InterPro" id="IPR043969">
    <property type="entry name" value="MAP3K_PH"/>
</dbReference>
<sequence length="1975" mass="223272">MSKSTTMSSEEVVEHHLVATDSMSNISDVSSQTQILRSSSGKSTTQKEVCLIIDLTETLENYQHRKMAYEEVKLACQSVASNLQLLQFGKLDFGDTNTSDIFNNADVSIVDLSIVNQQSALSYYLGIRESFDMKNNIVLYNDMDQEATLRLKISCGNYTFLPYRLSEEKNSCVITNPVKKGTEDAIEGNKQQTLLQKIKKILLDVEIQSKAHLKEKFLADLRAARELNDIDEQKKMLRNMRKRLDDPNVLSGEVFQSYMYSLRDVQDYDAMVNLVNDLQTVPSTQKVMNTGQMSYLYAFALNRRNAEGDRENALKTCIKALEKKKNHFPDMLCLSGRIYKDKFVESNYTDKDSLLNAIHWYRKSFEVQPNEYAGINLATLLVINGDSWRSSQELQHIAIMLNSFIGRRGELSSLKDYWLFSTFFEISVLAEDYGKAIQAAECMFKLRPPNWYLKSTIGNIALINQFRRVNEDEPIASEQKVFEFWMEFFLEATKTDDNTDIRFPILIFEPQNNKSTSNIYIPSYVNVNTDVEEKSIQIFNICAHHEKTNCRKRHDFLFMANQIKSVSLYKRDERCAYLYVHQNSDDFQIYFPSVLVRQRFYDFVLEMTAEQGENFVDLSIATADDIKFEYVLKENNQKEVLGKGTYGIVYAAIDLVTQASIAVKEVPEKFFDEVQPLHEEIKLHSQLRHRNIVQYLGSISEGGFFKIIMERVPGGSLSALLKSKWGPLKDNESTIAHYSKQILHGLKYLHDQKIVHRDIKGDNVLVNTYSGVIKISDFGTSKRLAGINPKAGTFTGTVQYMAPEVIDQGVRGYGPPADIWSFGCTNVEMATGQPPFIELGSQEAAMFKIGFYKKHPDIPEEMSTMAKNFILRCFVVDVDKRPTAAQLLEDPFLSDKQRRSRTIVSSVAPNDFSRSISVPADRMVSKTTSPVQQQYSSSACNTPTTPEFETPSNHFITPASRSITGHRKIVANHLSPIQIPTISTISSIATTPSVDMGDGEFSLHRRSSGGVLLSPEVDVSSTSKTVPGETSESDGFYLLKKDSQRRQTLSKVLTQDEQKICAVWMEKIENDRPEKIVLNISHLETLIRALKDYIIDQKKETLKKSLSHLKKLLDFDSTAIDHLHYALYKFQDAVIAVLRGVSIKPHWMFALDNLVRNAVHVGLMILSPELGANLAGQEREDGADDEDEVDELSNSGVSTVNSTKATRQLHGKESEEGKFLMDQVKLLRIENAKLLGELLESQKNFQNLIKTIPHDQGMFSEALRTLAHQLSNFTRNFERSGSHGYYSDDQNRKNSLSTEGSPAFDESSAGKKLSIPLFKNPQLKSPFNARQSYDPRLVEWLIRHNFDDEARAAVSMADFTYEDFIYESDKDDIRRIGLRTGTEVRLWRHIQGHRSRFKSFQLEQLHTNSPITNGYASTVHDQQHCQIDIKGGYKKSKENKDRKMAFEDVMQRANAAFQSGKTKSIAFRRKQLEALLRMYEENKDEMVARLAADLRRPKQEAMVLEVDFLINDMINNLLNLEKWAEPAKPDKSIVNITDDVLIYNDPYGVVLVMGAWNYPLQLSLVPFGAAIAAGNAVILKPSEVSHNCAKFMAEMIPKYLDNECYHVICGGVPETTALLKNRFDYIFYTGSGRVGKIVYEAATKHLTPVTLELGGKSPVYLDNTVDLDKAVRRILWGKFVNAGQTCIAPDYILCTKEIQKKFVDEAKSVLKEWYGDNIKASPDFSRIVNQASFQRIVSFLKDGKIAVGGGTDSEERFIEPTILVDVKPNDQVMQDEIFGPILPIMTVENAFDAIKFINSRDKPLAMYIFSNNESDRNIIISNTSSGGVCCNDTIMHLAVDTLPFGGVGPSGMGNYHGKFTFDAFTHKRACLVKKINGVSEALSNARYPPYTEGKMSYLNFLVRKRKGISIPGFSYLLLFGLGIASTLLVQQLLPELLVGLVDDDDDGDDDDDQTSPVLTVLYPTPYLTLFTFPVI</sequence>
<dbReference type="PROSITE" id="PS00108">
    <property type="entry name" value="PROTEIN_KINASE_ST"/>
    <property type="match status" value="1"/>
</dbReference>
<keyword evidence="12" id="KW-1133">Transmembrane helix</keyword>
<reference evidence="14 15" key="1">
    <citation type="submission" date="2015-04" db="EMBL/GenBank/DDBJ databases">
        <authorList>
            <person name="Syromyatnikov M.Y."/>
            <person name="Popov V.N."/>
        </authorList>
    </citation>
    <scope>NUCLEOTIDE SEQUENCE [LARGE SCALE GENOMIC DNA]</scope>
</reference>
<evidence type="ECO:0000256" key="4">
    <source>
        <dbReference type="ARBA" id="ARBA00022840"/>
    </source>
</evidence>
<dbReference type="EMBL" id="CVRI01000041">
    <property type="protein sequence ID" value="CRK95326.1"/>
    <property type="molecule type" value="Genomic_DNA"/>
</dbReference>
<dbReference type="FunFam" id="3.40.605.10:FF:000004">
    <property type="entry name" value="Aldehyde dehydrogenase"/>
    <property type="match status" value="1"/>
</dbReference>
<evidence type="ECO:0000256" key="8">
    <source>
        <dbReference type="PROSITE-ProRule" id="PRU10007"/>
    </source>
</evidence>
<dbReference type="InterPro" id="IPR016160">
    <property type="entry name" value="Ald_DH_CS_CYS"/>
</dbReference>
<dbReference type="InterPro" id="IPR046873">
    <property type="entry name" value="HisK-N-like"/>
</dbReference>
<organism evidence="14 15">
    <name type="scientific">Clunio marinus</name>
    <dbReference type="NCBI Taxonomy" id="568069"/>
    <lineage>
        <taxon>Eukaryota</taxon>
        <taxon>Metazoa</taxon>
        <taxon>Ecdysozoa</taxon>
        <taxon>Arthropoda</taxon>
        <taxon>Hexapoda</taxon>
        <taxon>Insecta</taxon>
        <taxon>Pterygota</taxon>
        <taxon>Neoptera</taxon>
        <taxon>Endopterygota</taxon>
        <taxon>Diptera</taxon>
        <taxon>Nematocera</taxon>
        <taxon>Chironomoidea</taxon>
        <taxon>Chironomidae</taxon>
        <taxon>Clunio</taxon>
    </lineage>
</organism>
<keyword evidence="15" id="KW-1185">Reference proteome</keyword>
<dbReference type="PROSITE" id="PS00070">
    <property type="entry name" value="ALDEHYDE_DEHYDR_CYS"/>
    <property type="match status" value="1"/>
</dbReference>
<dbReference type="InterPro" id="IPR025136">
    <property type="entry name" value="MAP3K_TRAF-bd"/>
</dbReference>
<feature type="region of interest" description="Disordered" evidence="11">
    <location>
        <begin position="1281"/>
        <end position="1308"/>
    </location>
</feature>
<keyword evidence="7" id="KW-0175">Coiled coil</keyword>
<dbReference type="InterPro" id="IPR016162">
    <property type="entry name" value="Ald_DH_N"/>
</dbReference>
<dbReference type="InterPro" id="IPR029510">
    <property type="entry name" value="Ald_DH_CS_GLU"/>
</dbReference>
<evidence type="ECO:0000313" key="15">
    <source>
        <dbReference type="Proteomes" id="UP000183832"/>
    </source>
</evidence>
<dbReference type="InterPro" id="IPR016161">
    <property type="entry name" value="Ald_DH/histidinol_DH"/>
</dbReference>
<keyword evidence="12" id="KW-0812">Transmembrane</keyword>
<keyword evidence="4 9" id="KW-0067">ATP-binding</keyword>
<evidence type="ECO:0000256" key="12">
    <source>
        <dbReference type="SAM" id="Phobius"/>
    </source>
</evidence>
<dbReference type="STRING" id="568069.A0A1J1I8P8"/>
<dbReference type="Pfam" id="PF19039">
    <property type="entry name" value="ASK_PH"/>
    <property type="match status" value="1"/>
</dbReference>
<keyword evidence="12" id="KW-0472">Membrane</keyword>
<feature type="region of interest" description="Disordered" evidence="11">
    <location>
        <begin position="928"/>
        <end position="953"/>
    </location>
</feature>
<dbReference type="Gene3D" id="1.10.510.10">
    <property type="entry name" value="Transferase(Phosphotransferase) domain 1"/>
    <property type="match status" value="1"/>
</dbReference>
<dbReference type="GO" id="GO:0006081">
    <property type="term" value="P:aldehyde metabolic process"/>
    <property type="evidence" value="ECO:0007669"/>
    <property type="project" value="InterPro"/>
</dbReference>
<dbReference type="FunFam" id="1.10.510.10:FF:000054">
    <property type="entry name" value="Mitogen-activated protein kinase kinase kinase 5"/>
    <property type="match status" value="1"/>
</dbReference>
<dbReference type="SUPFAM" id="SSF53720">
    <property type="entry name" value="ALDH-like"/>
    <property type="match status" value="1"/>
</dbReference>
<name>A0A1J1I8P8_9DIPT</name>
<evidence type="ECO:0000256" key="11">
    <source>
        <dbReference type="SAM" id="MobiDB-lite"/>
    </source>
</evidence>
<dbReference type="GO" id="GO:0005737">
    <property type="term" value="C:cytoplasm"/>
    <property type="evidence" value="ECO:0007669"/>
    <property type="project" value="TreeGrafter"/>
</dbReference>
<dbReference type="FunFam" id="3.40.309.10:FF:000003">
    <property type="entry name" value="Aldehyde dehydrogenase"/>
    <property type="match status" value="1"/>
</dbReference>
<dbReference type="Pfam" id="PF13281">
    <property type="entry name" value="MAP3K_TRAF_bd"/>
    <property type="match status" value="1"/>
</dbReference>
<dbReference type="PANTHER" id="PTHR43570">
    <property type="entry name" value="ALDEHYDE DEHYDROGENASE"/>
    <property type="match status" value="1"/>
</dbReference>
<dbReference type="Gene3D" id="3.30.200.20">
    <property type="entry name" value="Phosphorylase Kinase, domain 1"/>
    <property type="match status" value="1"/>
</dbReference>
<dbReference type="Gene3D" id="3.40.309.10">
    <property type="entry name" value="Aldehyde Dehydrogenase, Chain A, domain 2"/>
    <property type="match status" value="1"/>
</dbReference>
<protein>
    <submittedName>
        <fullName evidence="14">CLUMA_CG008701, isoform A</fullName>
    </submittedName>
</protein>
<keyword evidence="3 9" id="KW-0547">Nucleotide-binding</keyword>
<evidence type="ECO:0000256" key="6">
    <source>
        <dbReference type="ARBA" id="ARBA00023027"/>
    </source>
</evidence>
<dbReference type="GO" id="GO:0005524">
    <property type="term" value="F:ATP binding"/>
    <property type="evidence" value="ECO:0007669"/>
    <property type="project" value="UniProtKB-UniRule"/>
</dbReference>
<evidence type="ECO:0000256" key="3">
    <source>
        <dbReference type="ARBA" id="ARBA00022741"/>
    </source>
</evidence>
<dbReference type="GO" id="GO:0004672">
    <property type="term" value="F:protein kinase activity"/>
    <property type="evidence" value="ECO:0007669"/>
    <property type="project" value="InterPro"/>
</dbReference>
<dbReference type="Pfam" id="PF20302">
    <property type="entry name" value="HisK-N-like"/>
    <property type="match status" value="1"/>
</dbReference>
<dbReference type="CDD" id="cd07132">
    <property type="entry name" value="ALDH_F3AB"/>
    <property type="match status" value="1"/>
</dbReference>
<evidence type="ECO:0000256" key="7">
    <source>
        <dbReference type="ARBA" id="ARBA00023054"/>
    </source>
</evidence>
<dbReference type="InterPro" id="IPR016163">
    <property type="entry name" value="Ald_DH_C"/>
</dbReference>
<dbReference type="SUPFAM" id="SSF56112">
    <property type="entry name" value="Protein kinase-like (PK-like)"/>
    <property type="match status" value="1"/>
</dbReference>
<dbReference type="PROSITE" id="PS00107">
    <property type="entry name" value="PROTEIN_KINASE_ATP"/>
    <property type="match status" value="1"/>
</dbReference>
<dbReference type="Pfam" id="PF00069">
    <property type="entry name" value="Pkinase"/>
    <property type="match status" value="1"/>
</dbReference>
<feature type="binding site" evidence="9">
    <location>
        <position position="664"/>
    </location>
    <ligand>
        <name>ATP</name>
        <dbReference type="ChEBI" id="CHEBI:30616"/>
    </ligand>
</feature>
<dbReference type="Proteomes" id="UP000183832">
    <property type="component" value="Unassembled WGS sequence"/>
</dbReference>
<dbReference type="InterPro" id="IPR017441">
    <property type="entry name" value="Protein_kinase_ATP_BS"/>
</dbReference>
<dbReference type="PROSITE" id="PS50011">
    <property type="entry name" value="PROTEIN_KINASE_DOM"/>
    <property type="match status" value="1"/>
</dbReference>
<evidence type="ECO:0000256" key="9">
    <source>
        <dbReference type="PROSITE-ProRule" id="PRU10141"/>
    </source>
</evidence>
<feature type="region of interest" description="Disordered" evidence="11">
    <location>
        <begin position="1179"/>
        <end position="1214"/>
    </location>
</feature>
<dbReference type="InterPro" id="IPR011009">
    <property type="entry name" value="Kinase-like_dom_sf"/>
</dbReference>
<dbReference type="CDD" id="cd06624">
    <property type="entry name" value="STKc_ASK"/>
    <property type="match status" value="1"/>
</dbReference>
<comment type="similarity">
    <text evidence="1 10">Belongs to the aldehyde dehydrogenase family.</text>
</comment>
<gene>
    <name evidence="14" type="ORF">CLUMA_CG008701</name>
</gene>
<evidence type="ECO:0000256" key="10">
    <source>
        <dbReference type="RuleBase" id="RU003345"/>
    </source>
</evidence>
<feature type="active site" evidence="8">
    <location>
        <position position="1652"/>
    </location>
</feature>
<proteinExistence type="inferred from homology"/>
<dbReference type="GO" id="GO:0000165">
    <property type="term" value="P:MAPK cascade"/>
    <property type="evidence" value="ECO:0007669"/>
    <property type="project" value="InterPro"/>
</dbReference>
<dbReference type="GO" id="GO:0004029">
    <property type="term" value="F:aldehyde dehydrogenase (NAD+) activity"/>
    <property type="evidence" value="ECO:0007669"/>
    <property type="project" value="TreeGrafter"/>
</dbReference>
<dbReference type="InterPro" id="IPR015590">
    <property type="entry name" value="Aldehyde_DH_dom"/>
</dbReference>
<dbReference type="InterPro" id="IPR008271">
    <property type="entry name" value="Ser/Thr_kinase_AS"/>
</dbReference>
<feature type="compositionally biased region" description="Polar residues" evidence="11">
    <location>
        <begin position="1192"/>
        <end position="1206"/>
    </location>
</feature>
<dbReference type="OrthoDB" id="275301at2759"/>
<evidence type="ECO:0000313" key="14">
    <source>
        <dbReference type="EMBL" id="CRK95326.1"/>
    </source>
</evidence>
<dbReference type="SMART" id="SM00220">
    <property type="entry name" value="S_TKc"/>
    <property type="match status" value="1"/>
</dbReference>